<protein>
    <submittedName>
        <fullName evidence="6">PGF-CTERM sorting domain-containing protein</fullName>
    </submittedName>
</protein>
<evidence type="ECO:0000256" key="2">
    <source>
        <dbReference type="SAM" id="MobiDB-lite"/>
    </source>
</evidence>
<evidence type="ECO:0000259" key="4">
    <source>
        <dbReference type="Pfam" id="PF18204"/>
    </source>
</evidence>
<keyword evidence="3" id="KW-0812">Transmembrane</keyword>
<dbReference type="RefSeq" id="WP_310929015.1">
    <property type="nucleotide sequence ID" value="NZ_JAMQOQ010000003.1"/>
</dbReference>
<accession>A0ABU2G2Y9</accession>
<gene>
    <name evidence="6" type="ORF">NDI79_13315</name>
</gene>
<dbReference type="InterPro" id="IPR026371">
    <property type="entry name" value="PGF_CTERM"/>
</dbReference>
<dbReference type="Pfam" id="PF18204">
    <property type="entry name" value="PGF-CTERM"/>
    <property type="match status" value="1"/>
</dbReference>
<evidence type="ECO:0000259" key="5">
    <source>
        <dbReference type="Pfam" id="PF25162"/>
    </source>
</evidence>
<name>A0ABU2G2Y9_9EURY</name>
<evidence type="ECO:0000256" key="3">
    <source>
        <dbReference type="SAM" id="Phobius"/>
    </source>
</evidence>
<feature type="domain" description="PGF-CTERM archaeal protein-sorting signal" evidence="4">
    <location>
        <begin position="818"/>
        <end position="840"/>
    </location>
</feature>
<feature type="compositionally biased region" description="Low complexity" evidence="2">
    <location>
        <begin position="761"/>
        <end position="779"/>
    </location>
</feature>
<proteinExistence type="predicted"/>
<dbReference type="InterPro" id="IPR057149">
    <property type="entry name" value="DUF7827"/>
</dbReference>
<feature type="region of interest" description="Disordered" evidence="2">
    <location>
        <begin position="757"/>
        <end position="820"/>
    </location>
</feature>
<keyword evidence="3" id="KW-1133">Transmembrane helix</keyword>
<feature type="domain" description="DUF7827" evidence="5">
    <location>
        <begin position="355"/>
        <end position="476"/>
    </location>
</feature>
<feature type="transmembrane region" description="Helical" evidence="3">
    <location>
        <begin position="820"/>
        <end position="838"/>
    </location>
</feature>
<keyword evidence="7" id="KW-1185">Reference proteome</keyword>
<comment type="caution">
    <text evidence="6">The sequence shown here is derived from an EMBL/GenBank/DDBJ whole genome shotgun (WGS) entry which is preliminary data.</text>
</comment>
<sequence>MSETNNLRALLMAALVVMSVFAGVGTVSAVEETPTPSATDVPVGQDTATQTVEYNTTIQSGEEETVTIDASELPNVDVLGVGASFEDESNFSVSDSSVDDDVVEVTVSNDGDTNETSNVTLTLVHDTSDVGVGSIGTSATFTIESSTTDSVDTEEFEFTANEAGNNDVIFQGETVQANTTDLAGDLTLREVDERDSDGISSSSFVEQLSANENGYVEIDTDDLEGDYIIVGDGGVNGENTLEFEVAVQSLTANWSEDSVTQGDSEDLELESGRSDYIVEVSADGLDADELETLFGDSDAFVGTNDEDDSVYLDAGEQDEIPADFTDDIDAGDYEFDVEVTDTTASDTASIEVSESDADVNFADSVYTEQVGDVVTMSVEMEDRDEAYVYVGGDDVNYLEVVQVTDDDEDGMVNFTFNTYTANESGTNPFELVEDSDDELELVTGDVETEDNGLPAEVDGVLDSRLETGDYDLRTSTSLEYNVEDDEVVDEQDVATLDLGERSTNGLTTWTAASGNAGEFDDTQELLENVNQSNVVAIGDRLVVQVNASGTSGVIDEDNVNALLNGDEGMEFNIEEADAGANADDSQLGLDGTNTAIYQNETGDNDQFFVVVDTRNVDEFDDDTEYEAVFTVGDEDADVSPIDYIDDEEEESVSATFTAEEPDADLSLNDDDQFEVPQSQNAQVQFDTNLAGGSEVVVRLRSSASDSAFLLSNTVDTNGNGTVMTTFDTSDVEVGTEFDMIVRSGGDELASEDGIIVEGSNMTGTGTMDGTMSETPGTDDGMTDTETEMPTGTDETPTEGGESPTDGGETTTGSTDGSTPGFGVVVAVTALLAAALLAVRRD</sequence>
<keyword evidence="1" id="KW-0732">Signal</keyword>
<dbReference type="NCBIfam" id="NF045517">
    <property type="entry name" value="halo_surf_dom"/>
    <property type="match status" value="1"/>
</dbReference>
<reference evidence="6 7" key="1">
    <citation type="submission" date="2022-06" db="EMBL/GenBank/DDBJ databases">
        <title>Halogeometricum sp. a new haloarchaeum isolate from saline soil.</title>
        <authorList>
            <person name="Strakova D."/>
            <person name="Galisteo C."/>
            <person name="Sanchez-Porro C."/>
            <person name="Ventosa A."/>
        </authorList>
    </citation>
    <scope>NUCLEOTIDE SEQUENCE [LARGE SCALE GENOMIC DNA]</scope>
    <source>
        <strain evidence="7">S3BR25-2</strain>
    </source>
</reference>
<dbReference type="NCBIfam" id="TIGR04126">
    <property type="entry name" value="PGF_CTERM"/>
    <property type="match status" value="1"/>
</dbReference>
<organism evidence="6 7">
    <name type="scientific">Halogeometricum luteum</name>
    <dbReference type="NCBI Taxonomy" id="2950537"/>
    <lineage>
        <taxon>Archaea</taxon>
        <taxon>Methanobacteriati</taxon>
        <taxon>Methanobacteriota</taxon>
        <taxon>Stenosarchaea group</taxon>
        <taxon>Halobacteria</taxon>
        <taxon>Halobacteriales</taxon>
        <taxon>Haloferacaceae</taxon>
        <taxon>Halogeometricum</taxon>
    </lineage>
</organism>
<feature type="compositionally biased region" description="Low complexity" evidence="2">
    <location>
        <begin position="787"/>
        <end position="820"/>
    </location>
</feature>
<evidence type="ECO:0000313" key="7">
    <source>
        <dbReference type="Proteomes" id="UP001254813"/>
    </source>
</evidence>
<evidence type="ECO:0000313" key="6">
    <source>
        <dbReference type="EMBL" id="MDS0295155.1"/>
    </source>
</evidence>
<dbReference type="Pfam" id="PF25162">
    <property type="entry name" value="DUF7827"/>
    <property type="match status" value="1"/>
</dbReference>
<dbReference type="Proteomes" id="UP001254813">
    <property type="component" value="Unassembled WGS sequence"/>
</dbReference>
<evidence type="ECO:0000256" key="1">
    <source>
        <dbReference type="ARBA" id="ARBA00022729"/>
    </source>
</evidence>
<keyword evidence="3" id="KW-0472">Membrane</keyword>
<dbReference type="EMBL" id="JAMQOQ010000003">
    <property type="protein sequence ID" value="MDS0295155.1"/>
    <property type="molecule type" value="Genomic_DNA"/>
</dbReference>